<dbReference type="EMBL" id="CZKA01000067">
    <property type="protein sequence ID" value="CUR60009.1"/>
    <property type="molecule type" value="Genomic_DNA"/>
</dbReference>
<evidence type="ECO:0000256" key="2">
    <source>
        <dbReference type="ARBA" id="ARBA00013194"/>
    </source>
</evidence>
<dbReference type="Pfam" id="PF00254">
    <property type="entry name" value="FKBP_C"/>
    <property type="match status" value="2"/>
</dbReference>
<dbReference type="PROSITE" id="PS51257">
    <property type="entry name" value="PROKAR_LIPOPROTEIN"/>
    <property type="match status" value="1"/>
</dbReference>
<dbReference type="InterPro" id="IPR046357">
    <property type="entry name" value="PPIase_dom_sf"/>
</dbReference>
<dbReference type="Gene3D" id="3.10.50.40">
    <property type="match status" value="2"/>
</dbReference>
<evidence type="ECO:0000256" key="3">
    <source>
        <dbReference type="ARBA" id="ARBA00023110"/>
    </source>
</evidence>
<dbReference type="PANTHER" id="PTHR43811">
    <property type="entry name" value="FKBP-TYPE PEPTIDYL-PROLYL CIS-TRANS ISOMERASE FKPA"/>
    <property type="match status" value="1"/>
</dbReference>
<dbReference type="EC" id="5.2.1.8" evidence="2"/>
<dbReference type="AlphaFoldDB" id="A0A2P2CDH7"/>
<comment type="catalytic activity">
    <reaction evidence="1">
        <text>[protein]-peptidylproline (omega=180) = [protein]-peptidylproline (omega=0)</text>
        <dbReference type="Rhea" id="RHEA:16237"/>
        <dbReference type="Rhea" id="RHEA-COMP:10747"/>
        <dbReference type="Rhea" id="RHEA-COMP:10748"/>
        <dbReference type="ChEBI" id="CHEBI:83833"/>
        <dbReference type="ChEBI" id="CHEBI:83834"/>
        <dbReference type="EC" id="5.2.1.8"/>
    </reaction>
</comment>
<keyword evidence="3" id="KW-0697">Rotamase</keyword>
<reference evidence="6" key="1">
    <citation type="submission" date="2015-08" db="EMBL/GenBank/DDBJ databases">
        <authorList>
            <person name="Babu N.S."/>
            <person name="Beckwith C.J."/>
            <person name="Beseler K.G."/>
            <person name="Brison A."/>
            <person name="Carone J.V."/>
            <person name="Caskin T.P."/>
            <person name="Diamond M."/>
            <person name="Durham M.E."/>
            <person name="Foxe J.M."/>
            <person name="Go M."/>
            <person name="Henderson B.A."/>
            <person name="Jones I.B."/>
            <person name="McGettigan J.A."/>
            <person name="Micheletti S.J."/>
            <person name="Nasrallah M.E."/>
            <person name="Ortiz D."/>
            <person name="Piller C.R."/>
            <person name="Privatt S.R."/>
            <person name="Schneider S.L."/>
            <person name="Sharp S."/>
            <person name="Smith T.C."/>
            <person name="Stanton J.D."/>
            <person name="Ullery H.E."/>
            <person name="Wilson R.J."/>
            <person name="Serrano M.G."/>
            <person name="Buck G."/>
            <person name="Lee V."/>
            <person name="Wang Y."/>
            <person name="Carvalho R."/>
            <person name="Voegtly L."/>
            <person name="Shi R."/>
            <person name="Duckworth R."/>
            <person name="Johnson A."/>
            <person name="Loviza R."/>
            <person name="Walstead R."/>
            <person name="Shah Z."/>
            <person name="Kiflezghi M."/>
            <person name="Wade K."/>
            <person name="Ball S.L."/>
            <person name="Bradley K.W."/>
            <person name="Asai D.J."/>
            <person name="Bowman C.A."/>
            <person name="Russell D.A."/>
            <person name="Pope W.H."/>
            <person name="Jacobs-Sera D."/>
            <person name="Hendrix R.W."/>
            <person name="Hatfull G.F."/>
        </authorList>
    </citation>
    <scope>NUCLEOTIDE SEQUENCE</scope>
</reference>
<dbReference type="GO" id="GO:0003755">
    <property type="term" value="F:peptidyl-prolyl cis-trans isomerase activity"/>
    <property type="evidence" value="ECO:0007669"/>
    <property type="project" value="UniProtKB-KW"/>
</dbReference>
<evidence type="ECO:0000259" key="5">
    <source>
        <dbReference type="PROSITE" id="PS50059"/>
    </source>
</evidence>
<evidence type="ECO:0000256" key="4">
    <source>
        <dbReference type="ARBA" id="ARBA00023235"/>
    </source>
</evidence>
<accession>A0A2P2CDH7</accession>
<evidence type="ECO:0000313" key="6">
    <source>
        <dbReference type="EMBL" id="CUR60009.1"/>
    </source>
</evidence>
<proteinExistence type="predicted"/>
<feature type="domain" description="PPIase FKBP-type" evidence="5">
    <location>
        <begin position="230"/>
        <end position="317"/>
    </location>
</feature>
<keyword evidence="4 6" id="KW-0413">Isomerase</keyword>
<organism evidence="6">
    <name type="scientific">metagenome</name>
    <dbReference type="NCBI Taxonomy" id="256318"/>
    <lineage>
        <taxon>unclassified sequences</taxon>
        <taxon>metagenomes</taxon>
    </lineage>
</organism>
<sequence length="317" mass="32411">MRRLIVLLGLLALLFTAAACGDSSDDAGDSGTGSSGGLGAVTVTGDFGKAPKVEWNSEVTTDKLDSEVLVAGDGEKVAKGDQVSVNVWIGNGFSKEQAFSSYDEGGAPESVTVDDTQLFKALYDALDGQTVGSRVLVVSPPADAFGDTGNSGLGIGNTDNIVMVVDIMKKVVVLDGPQGTAVKPPANAPKLVEKDGVPTGFDFSAAPAKPTDKLRIVPLIKGDGEKVATGQSITVNYLGSVYGSDKVFDESYSATPFTTTVGTGSVIKGWDQALVGQTVGSRLVLVIPSALAYGDTGQGSIKPGDDLVFVVDILSAS</sequence>
<name>A0A2P2CDH7_9ZZZZ</name>
<dbReference type="InterPro" id="IPR001179">
    <property type="entry name" value="PPIase_FKBP_dom"/>
</dbReference>
<dbReference type="PANTHER" id="PTHR43811:SF19">
    <property type="entry name" value="39 KDA FK506-BINDING NUCLEAR PROTEIN"/>
    <property type="match status" value="1"/>
</dbReference>
<evidence type="ECO:0000256" key="1">
    <source>
        <dbReference type="ARBA" id="ARBA00000971"/>
    </source>
</evidence>
<dbReference type="PROSITE" id="PS50059">
    <property type="entry name" value="FKBP_PPIASE"/>
    <property type="match status" value="2"/>
</dbReference>
<gene>
    <name evidence="6" type="ORF">NOCA270033</name>
</gene>
<dbReference type="SUPFAM" id="SSF54534">
    <property type="entry name" value="FKBP-like"/>
    <property type="match status" value="2"/>
</dbReference>
<feature type="domain" description="PPIase FKBP-type" evidence="5">
    <location>
        <begin position="80"/>
        <end position="171"/>
    </location>
</feature>
<protein>
    <recommendedName>
        <fullName evidence="2">peptidylprolyl isomerase</fullName>
        <ecNumber evidence="2">5.2.1.8</ecNumber>
    </recommendedName>
</protein>